<keyword evidence="6 8" id="KW-0472">Membrane</keyword>
<evidence type="ECO:0000256" key="6">
    <source>
        <dbReference type="ARBA" id="ARBA00023136"/>
    </source>
</evidence>
<feature type="transmembrane region" description="Helical" evidence="8">
    <location>
        <begin position="452"/>
        <end position="472"/>
    </location>
</feature>
<organism evidence="9 10">
    <name type="scientific">Apiotrichum porosum</name>
    <dbReference type="NCBI Taxonomy" id="105984"/>
    <lineage>
        <taxon>Eukaryota</taxon>
        <taxon>Fungi</taxon>
        <taxon>Dikarya</taxon>
        <taxon>Basidiomycota</taxon>
        <taxon>Agaricomycotina</taxon>
        <taxon>Tremellomycetes</taxon>
        <taxon>Trichosporonales</taxon>
        <taxon>Trichosporonaceae</taxon>
        <taxon>Apiotrichum</taxon>
    </lineage>
</organism>
<feature type="transmembrane region" description="Helical" evidence="8">
    <location>
        <begin position="596"/>
        <end position="616"/>
    </location>
</feature>
<comment type="similarity">
    <text evidence="2">Belongs to the oligopeptide OPT transporter family.</text>
</comment>
<feature type="transmembrane region" description="Helical" evidence="8">
    <location>
        <begin position="674"/>
        <end position="697"/>
    </location>
</feature>
<dbReference type="InterPro" id="IPR004813">
    <property type="entry name" value="OPT"/>
</dbReference>
<dbReference type="GO" id="GO:0035673">
    <property type="term" value="F:oligopeptide transmembrane transporter activity"/>
    <property type="evidence" value="ECO:0007669"/>
    <property type="project" value="InterPro"/>
</dbReference>
<feature type="region of interest" description="Disordered" evidence="7">
    <location>
        <begin position="207"/>
        <end position="230"/>
    </location>
</feature>
<accession>A0A427XED6</accession>
<dbReference type="InterPro" id="IPR045035">
    <property type="entry name" value="YSL-like"/>
</dbReference>
<evidence type="ECO:0000256" key="8">
    <source>
        <dbReference type="SAM" id="Phobius"/>
    </source>
</evidence>
<feature type="transmembrane region" description="Helical" evidence="8">
    <location>
        <begin position="153"/>
        <end position="171"/>
    </location>
</feature>
<comment type="caution">
    <text evidence="9">The sequence shown here is derived from an EMBL/GenBank/DDBJ whole genome shotgun (WGS) entry which is preliminary data.</text>
</comment>
<feature type="transmembrane region" description="Helical" evidence="8">
    <location>
        <begin position="42"/>
        <end position="64"/>
    </location>
</feature>
<evidence type="ECO:0000256" key="7">
    <source>
        <dbReference type="SAM" id="MobiDB-lite"/>
    </source>
</evidence>
<keyword evidence="3" id="KW-0813">Transport</keyword>
<proteinExistence type="inferred from homology"/>
<feature type="transmembrane region" description="Helical" evidence="8">
    <location>
        <begin position="344"/>
        <end position="366"/>
    </location>
</feature>
<dbReference type="RefSeq" id="XP_028472353.1">
    <property type="nucleotide sequence ID" value="XM_028619179.1"/>
</dbReference>
<feature type="transmembrane region" description="Helical" evidence="8">
    <location>
        <begin position="628"/>
        <end position="654"/>
    </location>
</feature>
<dbReference type="EMBL" id="RSCE01000017">
    <property type="protein sequence ID" value="RSH77206.1"/>
    <property type="molecule type" value="Genomic_DNA"/>
</dbReference>
<evidence type="ECO:0000313" key="10">
    <source>
        <dbReference type="Proteomes" id="UP000279236"/>
    </source>
</evidence>
<gene>
    <name evidence="9" type="ORF">EHS24_003510</name>
</gene>
<keyword evidence="5 8" id="KW-1133">Transmembrane helix</keyword>
<evidence type="ECO:0000256" key="2">
    <source>
        <dbReference type="ARBA" id="ARBA00008807"/>
    </source>
</evidence>
<sequence length="721" mass="76334">MNPVSAPSGRGLRYSIPSPSGSDTGYGSIDYDYEPEEVGGDFTFRAVAVGLLVGCVLCFTNIYFGLQTGWVSMMSLQSALIGFLIFKLGPLFPRLFPAFQPLTTAENVVLQTTAVATGTMPLAAGLVGIIPALGMMNQEEDGRDPIVLSYPKLVMWCLAVAFFGVFLAVPLRRQVIVKEKLVFPSGTATGQLIALLHKAPPPLQSLNPQPSGPYRRVRTSEATANEDEDTIKDLSGGPGWAALGWSFVASGSMTMLSFLFPVAFALPVFDIISAPFGGSLAAHWMWWFTPSLSYIGQGIIMGLPVTVSMNIGMFVGWAVLSPISKNSGWAPGRVASTTDGARGWILWVALAIMIAESLVSLSPMVVEYFRHLFTRVEEERERAAESAFVTHDSPYDAAERDAYFDLPPADDDEPEDEPPERLVPDSWVTSGLVASSVLCVVLVWIVFGKEGIHPWATALGLVLASVLSLIGVRALGQTDINPVSGIGKISQLLFAVVQPGNVVANVIAGGISEAGAQQAGDLMQDMKTGQLLRASPRAQFYGQLIGSLASVFVSTAGYKFYTSVYQIPGPEFAVPSAGVWLSLARLLNNGHLPENVVPFMLVFGGAFALIAGLKAFAPRVRNPHISDLISYLPSGVAFAIGFLNSPSFSLARLIGGYIAYRAARTSVTGETPLLAIVVASGFVLGEGVLSILTLTLASKGYGAVSCFGCGLGGGGYCTGGC</sequence>
<feature type="transmembrane region" description="Helical" evidence="8">
    <location>
        <begin position="266"/>
        <end position="287"/>
    </location>
</feature>
<dbReference type="GO" id="GO:0000329">
    <property type="term" value="C:fungal-type vacuole membrane"/>
    <property type="evidence" value="ECO:0007669"/>
    <property type="project" value="TreeGrafter"/>
</dbReference>
<evidence type="ECO:0000313" key="9">
    <source>
        <dbReference type="EMBL" id="RSH77206.1"/>
    </source>
</evidence>
<dbReference type="NCBIfam" id="TIGR00728">
    <property type="entry name" value="OPT_sfam"/>
    <property type="match status" value="1"/>
</dbReference>
<dbReference type="PANTHER" id="PTHR31645:SF0">
    <property type="entry name" value="OLIGOPEPTIDE TRANSPORTER YGL114W-RELATED"/>
    <property type="match status" value="1"/>
</dbReference>
<reference evidence="9 10" key="1">
    <citation type="submission" date="2018-11" db="EMBL/GenBank/DDBJ databases">
        <title>Genome sequence of Apiotrichum porosum DSM 27194.</title>
        <authorList>
            <person name="Aliyu H."/>
            <person name="Gorte O."/>
            <person name="Ochsenreither K."/>
        </authorList>
    </citation>
    <scope>NUCLEOTIDE SEQUENCE [LARGE SCALE GENOMIC DNA]</scope>
    <source>
        <strain evidence="9 10">DSM 27194</strain>
    </source>
</reference>
<dbReference type="GeneID" id="39588053"/>
<dbReference type="Pfam" id="PF03169">
    <property type="entry name" value="OPT"/>
    <property type="match status" value="1"/>
</dbReference>
<dbReference type="AlphaFoldDB" id="A0A427XED6"/>
<evidence type="ECO:0008006" key="11">
    <source>
        <dbReference type="Google" id="ProtNLM"/>
    </source>
</evidence>
<name>A0A427XED6_9TREE</name>
<evidence type="ECO:0000256" key="5">
    <source>
        <dbReference type="ARBA" id="ARBA00022989"/>
    </source>
</evidence>
<feature type="transmembrane region" description="Helical" evidence="8">
    <location>
        <begin position="427"/>
        <end position="446"/>
    </location>
</feature>
<keyword evidence="10" id="KW-1185">Reference proteome</keyword>
<dbReference type="STRING" id="105984.A0A427XED6"/>
<keyword evidence="4 8" id="KW-0812">Transmembrane</keyword>
<protein>
    <recommendedName>
        <fullName evidence="11">Oligopeptide transporter</fullName>
    </recommendedName>
</protein>
<feature type="transmembrane region" description="Helical" evidence="8">
    <location>
        <begin position="299"/>
        <end position="324"/>
    </location>
</feature>
<feature type="transmembrane region" description="Helical" evidence="8">
    <location>
        <begin position="108"/>
        <end position="133"/>
    </location>
</feature>
<evidence type="ECO:0000256" key="1">
    <source>
        <dbReference type="ARBA" id="ARBA00004141"/>
    </source>
</evidence>
<evidence type="ECO:0000256" key="4">
    <source>
        <dbReference type="ARBA" id="ARBA00022692"/>
    </source>
</evidence>
<dbReference type="Proteomes" id="UP000279236">
    <property type="component" value="Unassembled WGS sequence"/>
</dbReference>
<dbReference type="OrthoDB" id="627262at2759"/>
<comment type="subcellular location">
    <subcellularLocation>
        <location evidence="1">Membrane</location>
        <topology evidence="1">Multi-pass membrane protein</topology>
    </subcellularLocation>
</comment>
<feature type="region of interest" description="Disordered" evidence="7">
    <location>
        <begin position="1"/>
        <end position="21"/>
    </location>
</feature>
<dbReference type="PANTHER" id="PTHR31645">
    <property type="entry name" value="OLIGOPEPTIDE TRANSPORTER YGL114W-RELATED"/>
    <property type="match status" value="1"/>
</dbReference>
<evidence type="ECO:0000256" key="3">
    <source>
        <dbReference type="ARBA" id="ARBA00022448"/>
    </source>
</evidence>